<name>A0AAD7ASD2_9AGAR</name>
<dbReference type="AlphaFoldDB" id="A0AAD7ASD2"/>
<keyword evidence="3" id="KW-1185">Reference proteome</keyword>
<accession>A0AAD7ASD2</accession>
<evidence type="ECO:0000313" key="2">
    <source>
        <dbReference type="EMBL" id="KAJ7366894.1"/>
    </source>
</evidence>
<evidence type="ECO:0008006" key="4">
    <source>
        <dbReference type="Google" id="ProtNLM"/>
    </source>
</evidence>
<gene>
    <name evidence="2" type="ORF">DFH08DRAFT_835801</name>
</gene>
<sequence length="334" mass="36169">MTSPNVTLIVDDQDPTQIQYHCPVTKEIVKGSYFRNTWTTIGSLSCGQQSGWFSHAFNGTQTRIWASASQRNQNYSVKIDDGPFVVQSGDGYFESPILNDGQHTVTYSAGDASLYPALDYLTVTAGPSTQLLGRTVIVDDTEIPEFSGQWTTEPPTPFVLSRPSALYKNTTHWTRTVGDTFTFHFNGNSLAVYGVVPNNTNTANSTAVYIIDGVSTVVSLPPGSSFVQPMTEFFRADLTAGTHTLVFNVTEVAPSHVFGVDFVLYNSSVDTSPKGSTVQSSTAASSHSKKHTRTIVGAVIGAVAGVVLIGVLLFLYKKSRSRKSKWDVVTKGNQ</sequence>
<evidence type="ECO:0000313" key="3">
    <source>
        <dbReference type="Proteomes" id="UP001218218"/>
    </source>
</evidence>
<evidence type="ECO:0000256" key="1">
    <source>
        <dbReference type="SAM" id="Phobius"/>
    </source>
</evidence>
<dbReference type="Proteomes" id="UP001218218">
    <property type="component" value="Unassembled WGS sequence"/>
</dbReference>
<reference evidence="2" key="1">
    <citation type="submission" date="2023-03" db="EMBL/GenBank/DDBJ databases">
        <title>Massive genome expansion in bonnet fungi (Mycena s.s.) driven by repeated elements and novel gene families across ecological guilds.</title>
        <authorList>
            <consortium name="Lawrence Berkeley National Laboratory"/>
            <person name="Harder C.B."/>
            <person name="Miyauchi S."/>
            <person name="Viragh M."/>
            <person name="Kuo A."/>
            <person name="Thoen E."/>
            <person name="Andreopoulos B."/>
            <person name="Lu D."/>
            <person name="Skrede I."/>
            <person name="Drula E."/>
            <person name="Henrissat B."/>
            <person name="Morin E."/>
            <person name="Kohler A."/>
            <person name="Barry K."/>
            <person name="LaButti K."/>
            <person name="Morin E."/>
            <person name="Salamov A."/>
            <person name="Lipzen A."/>
            <person name="Mereny Z."/>
            <person name="Hegedus B."/>
            <person name="Baldrian P."/>
            <person name="Stursova M."/>
            <person name="Weitz H."/>
            <person name="Taylor A."/>
            <person name="Grigoriev I.V."/>
            <person name="Nagy L.G."/>
            <person name="Martin F."/>
            <person name="Kauserud H."/>
        </authorList>
    </citation>
    <scope>NUCLEOTIDE SEQUENCE</scope>
    <source>
        <strain evidence="2">CBHHK002</strain>
    </source>
</reference>
<keyword evidence="1" id="KW-0812">Transmembrane</keyword>
<dbReference type="Gene3D" id="2.60.120.260">
    <property type="entry name" value="Galactose-binding domain-like"/>
    <property type="match status" value="1"/>
</dbReference>
<protein>
    <recommendedName>
        <fullName evidence="4">Transmembrane protein</fullName>
    </recommendedName>
</protein>
<organism evidence="2 3">
    <name type="scientific">Mycena albidolilacea</name>
    <dbReference type="NCBI Taxonomy" id="1033008"/>
    <lineage>
        <taxon>Eukaryota</taxon>
        <taxon>Fungi</taxon>
        <taxon>Dikarya</taxon>
        <taxon>Basidiomycota</taxon>
        <taxon>Agaricomycotina</taxon>
        <taxon>Agaricomycetes</taxon>
        <taxon>Agaricomycetidae</taxon>
        <taxon>Agaricales</taxon>
        <taxon>Marasmiineae</taxon>
        <taxon>Mycenaceae</taxon>
        <taxon>Mycena</taxon>
    </lineage>
</organism>
<dbReference type="EMBL" id="JARIHO010000002">
    <property type="protein sequence ID" value="KAJ7366894.1"/>
    <property type="molecule type" value="Genomic_DNA"/>
</dbReference>
<feature type="transmembrane region" description="Helical" evidence="1">
    <location>
        <begin position="295"/>
        <end position="316"/>
    </location>
</feature>
<proteinExistence type="predicted"/>
<dbReference type="CDD" id="cd12087">
    <property type="entry name" value="TM_EGFR-like"/>
    <property type="match status" value="1"/>
</dbReference>
<keyword evidence="1" id="KW-1133">Transmembrane helix</keyword>
<comment type="caution">
    <text evidence="2">The sequence shown here is derived from an EMBL/GenBank/DDBJ whole genome shotgun (WGS) entry which is preliminary data.</text>
</comment>
<keyword evidence="1" id="KW-0472">Membrane</keyword>